<comment type="subcellular location">
    <subcellularLocation>
        <location evidence="1">Secreted</location>
    </subcellularLocation>
</comment>
<keyword evidence="2" id="KW-0964">Secreted</keyword>
<dbReference type="PANTHER" id="PTHR39957:SF1">
    <property type="entry name" value="AT09846P1-RELATED"/>
    <property type="match status" value="1"/>
</dbReference>
<dbReference type="InterPro" id="IPR029277">
    <property type="entry name" value="SVWC_dom"/>
</dbReference>
<organism evidence="5 6">
    <name type="scientific">Brassicogethes aeneus</name>
    <name type="common">Rape pollen beetle</name>
    <name type="synonym">Meligethes aeneus</name>
    <dbReference type="NCBI Taxonomy" id="1431903"/>
    <lineage>
        <taxon>Eukaryota</taxon>
        <taxon>Metazoa</taxon>
        <taxon>Ecdysozoa</taxon>
        <taxon>Arthropoda</taxon>
        <taxon>Hexapoda</taxon>
        <taxon>Insecta</taxon>
        <taxon>Pterygota</taxon>
        <taxon>Neoptera</taxon>
        <taxon>Endopterygota</taxon>
        <taxon>Coleoptera</taxon>
        <taxon>Polyphaga</taxon>
        <taxon>Cucujiformia</taxon>
        <taxon>Nitidulidae</taxon>
        <taxon>Meligethinae</taxon>
        <taxon>Brassicogethes</taxon>
    </lineage>
</organism>
<dbReference type="InterPro" id="IPR053308">
    <property type="entry name" value="Vago-like"/>
</dbReference>
<dbReference type="Proteomes" id="UP001154078">
    <property type="component" value="Chromosome 5"/>
</dbReference>
<evidence type="ECO:0000256" key="1">
    <source>
        <dbReference type="ARBA" id="ARBA00004613"/>
    </source>
</evidence>
<feature type="domain" description="Single" evidence="4">
    <location>
        <begin position="36"/>
        <end position="98"/>
    </location>
</feature>
<keyword evidence="6" id="KW-1185">Reference proteome</keyword>
<feature type="chain" id="PRO_5040434589" description="Single domain-containing protein" evidence="3">
    <location>
        <begin position="20"/>
        <end position="102"/>
    </location>
</feature>
<reference evidence="5" key="1">
    <citation type="submission" date="2021-12" db="EMBL/GenBank/DDBJ databases">
        <authorList>
            <person name="King R."/>
        </authorList>
    </citation>
    <scope>NUCLEOTIDE SEQUENCE</scope>
</reference>
<dbReference type="GO" id="GO:0005576">
    <property type="term" value="C:extracellular region"/>
    <property type="evidence" value="ECO:0007669"/>
    <property type="project" value="UniProtKB-SubCell"/>
</dbReference>
<proteinExistence type="predicted"/>
<protein>
    <recommendedName>
        <fullName evidence="4">Single domain-containing protein</fullName>
    </recommendedName>
</protein>
<dbReference type="Pfam" id="PF15430">
    <property type="entry name" value="SVWC"/>
    <property type="match status" value="1"/>
</dbReference>
<evidence type="ECO:0000256" key="2">
    <source>
        <dbReference type="ARBA" id="ARBA00022525"/>
    </source>
</evidence>
<evidence type="ECO:0000259" key="4">
    <source>
        <dbReference type="SMART" id="SM01318"/>
    </source>
</evidence>
<keyword evidence="3" id="KW-0732">Signal</keyword>
<evidence type="ECO:0000313" key="5">
    <source>
        <dbReference type="EMBL" id="CAH0557775.1"/>
    </source>
</evidence>
<dbReference type="PANTHER" id="PTHR39957">
    <property type="entry name" value="AT09846P1-RELATED"/>
    <property type="match status" value="1"/>
</dbReference>
<dbReference type="AlphaFoldDB" id="A0A9P0B6U0"/>
<evidence type="ECO:0000313" key="6">
    <source>
        <dbReference type="Proteomes" id="UP001154078"/>
    </source>
</evidence>
<evidence type="ECO:0000256" key="3">
    <source>
        <dbReference type="SAM" id="SignalP"/>
    </source>
</evidence>
<name>A0A9P0B6U0_BRAAE</name>
<accession>A0A9P0B6U0</accession>
<feature type="signal peptide" evidence="3">
    <location>
        <begin position="1"/>
        <end position="19"/>
    </location>
</feature>
<sequence length="102" mass="11150">MKFVILFVCLCAIFQVSFGALAQIPADETPGHPGFCNSEETGPMKQSEIKQLKKCQQARCNNDGSITLESCGTVHVKGCKLEQDFTKPYPDCCPTAPCLHLI</sequence>
<dbReference type="EMBL" id="OV121136">
    <property type="protein sequence ID" value="CAH0557775.1"/>
    <property type="molecule type" value="Genomic_DNA"/>
</dbReference>
<dbReference type="OrthoDB" id="6756588at2759"/>
<gene>
    <name evidence="5" type="ORF">MELIAE_LOCUS8407</name>
</gene>
<dbReference type="SMART" id="SM01318">
    <property type="entry name" value="SVWC"/>
    <property type="match status" value="1"/>
</dbReference>